<feature type="compositionally biased region" description="Basic and acidic residues" evidence="3">
    <location>
        <begin position="195"/>
        <end position="204"/>
    </location>
</feature>
<dbReference type="STRING" id="1325734.A0A428PNV5"/>
<dbReference type="InterPro" id="IPR036236">
    <property type="entry name" value="Znf_C2H2_sf"/>
</dbReference>
<evidence type="ECO:0000259" key="5">
    <source>
        <dbReference type="PROSITE" id="PS50157"/>
    </source>
</evidence>
<dbReference type="PROSITE" id="PS50157">
    <property type="entry name" value="ZINC_FINGER_C2H2_2"/>
    <property type="match status" value="1"/>
</dbReference>
<dbReference type="GO" id="GO:0008270">
    <property type="term" value="F:zinc ion binding"/>
    <property type="evidence" value="ECO:0007669"/>
    <property type="project" value="UniProtKB-KW"/>
</dbReference>
<feature type="coiled-coil region" evidence="2">
    <location>
        <begin position="289"/>
        <end position="330"/>
    </location>
</feature>
<dbReference type="InterPro" id="IPR013087">
    <property type="entry name" value="Znf_C2H2_type"/>
</dbReference>
<dbReference type="SMART" id="SM00355">
    <property type="entry name" value="ZnF_C2H2"/>
    <property type="match status" value="1"/>
</dbReference>
<accession>A0A428PNV5</accession>
<keyword evidence="1" id="KW-0479">Metal-binding</keyword>
<protein>
    <recommendedName>
        <fullName evidence="5">C2H2-type domain-containing protein</fullName>
    </recommendedName>
</protein>
<dbReference type="Gene3D" id="3.30.160.60">
    <property type="entry name" value="Classic Zinc Finger"/>
    <property type="match status" value="1"/>
</dbReference>
<dbReference type="OrthoDB" id="2017974at2759"/>
<feature type="compositionally biased region" description="Polar residues" evidence="3">
    <location>
        <begin position="123"/>
        <end position="137"/>
    </location>
</feature>
<evidence type="ECO:0000313" key="6">
    <source>
        <dbReference type="EMBL" id="RSL54707.1"/>
    </source>
</evidence>
<feature type="region of interest" description="Disordered" evidence="3">
    <location>
        <begin position="190"/>
        <end position="223"/>
    </location>
</feature>
<evidence type="ECO:0000256" key="3">
    <source>
        <dbReference type="SAM" id="MobiDB-lite"/>
    </source>
</evidence>
<feature type="region of interest" description="Disordered" evidence="3">
    <location>
        <begin position="77"/>
        <end position="137"/>
    </location>
</feature>
<keyword evidence="1" id="KW-0863">Zinc-finger</keyword>
<organism evidence="6 7">
    <name type="scientific">Fusarium duplospermum</name>
    <dbReference type="NCBI Taxonomy" id="1325734"/>
    <lineage>
        <taxon>Eukaryota</taxon>
        <taxon>Fungi</taxon>
        <taxon>Dikarya</taxon>
        <taxon>Ascomycota</taxon>
        <taxon>Pezizomycotina</taxon>
        <taxon>Sordariomycetes</taxon>
        <taxon>Hypocreomycetidae</taxon>
        <taxon>Hypocreales</taxon>
        <taxon>Nectriaceae</taxon>
        <taxon>Fusarium</taxon>
        <taxon>Fusarium solani species complex</taxon>
    </lineage>
</organism>
<dbReference type="EMBL" id="NKCI01000108">
    <property type="protein sequence ID" value="RSL54707.1"/>
    <property type="molecule type" value="Genomic_DNA"/>
</dbReference>
<feature type="domain" description="C2H2-type" evidence="5">
    <location>
        <begin position="172"/>
        <end position="200"/>
    </location>
</feature>
<comment type="caution">
    <text evidence="6">The sequence shown here is derived from an EMBL/GenBank/DDBJ whole genome shotgun (WGS) entry which is preliminary data.</text>
</comment>
<feature type="compositionally biased region" description="Low complexity" evidence="3">
    <location>
        <begin position="100"/>
        <end position="113"/>
    </location>
</feature>
<keyword evidence="1" id="KW-0862">Zinc</keyword>
<dbReference type="Proteomes" id="UP000288168">
    <property type="component" value="Unassembled WGS sequence"/>
</dbReference>
<reference evidence="6 7" key="1">
    <citation type="submission" date="2017-06" db="EMBL/GenBank/DDBJ databases">
        <title>Comparative genomic analysis of Ambrosia Fusariam Clade fungi.</title>
        <authorList>
            <person name="Stajich J.E."/>
            <person name="Carrillo J."/>
            <person name="Kijimoto T."/>
            <person name="Eskalen A."/>
            <person name="O'Donnell K."/>
            <person name="Kasson M."/>
        </authorList>
    </citation>
    <scope>NUCLEOTIDE SEQUENCE [LARGE SCALE GENOMIC DNA]</scope>
    <source>
        <strain evidence="6 7">NRRL62584</strain>
    </source>
</reference>
<keyword evidence="2" id="KW-0175">Coiled coil</keyword>
<feature type="signal peptide" evidence="4">
    <location>
        <begin position="1"/>
        <end position="18"/>
    </location>
</feature>
<evidence type="ECO:0000256" key="1">
    <source>
        <dbReference type="PROSITE-ProRule" id="PRU00042"/>
    </source>
</evidence>
<evidence type="ECO:0000256" key="4">
    <source>
        <dbReference type="SAM" id="SignalP"/>
    </source>
</evidence>
<evidence type="ECO:0000313" key="7">
    <source>
        <dbReference type="Proteomes" id="UP000288168"/>
    </source>
</evidence>
<gene>
    <name evidence="6" type="ORF">CEP54_009747</name>
</gene>
<name>A0A428PNV5_9HYPO</name>
<feature type="chain" id="PRO_5019138379" description="C2H2-type domain-containing protein" evidence="4">
    <location>
        <begin position="19"/>
        <end position="333"/>
    </location>
</feature>
<keyword evidence="7" id="KW-1185">Reference proteome</keyword>
<sequence>MPWTIWPALVVLWGVCWMFYPSPGKTRGETSLDSQTHLEYQLQPEELDEELLWLELSGVHSISQPFGDYSFSEEWWNPHQPSTTDDSQIMPVNHDVEACPPTSTSTSQPDPTTAFDPDPRATTPPNTGLTSQHDSVPVIQRQTQSQWSGSGTETVINNIVAAASEPIATNPLKCPLCDKVLSRHDSLKRHQQTQHNREVEEHLCPHKPCKRSRQGSGFSRPDGLRRHLKACKVRRRRALTVVPEAVDSQPESGNETREDSQARSSSHDTGGPEQSDDASNQQSSSVSLIVGLRRRLAEAEAASDKAKRDYEEAQKKVASYKTTIEMLEKEHTS</sequence>
<dbReference type="AlphaFoldDB" id="A0A428PNV5"/>
<dbReference type="PROSITE" id="PS00028">
    <property type="entry name" value="ZINC_FINGER_C2H2_1"/>
    <property type="match status" value="1"/>
</dbReference>
<keyword evidence="4" id="KW-0732">Signal</keyword>
<dbReference type="Pfam" id="PF00096">
    <property type="entry name" value="zf-C2H2"/>
    <property type="match status" value="1"/>
</dbReference>
<proteinExistence type="predicted"/>
<evidence type="ECO:0000256" key="2">
    <source>
        <dbReference type="SAM" id="Coils"/>
    </source>
</evidence>
<feature type="compositionally biased region" description="Low complexity" evidence="3">
    <location>
        <begin position="277"/>
        <end position="287"/>
    </location>
</feature>
<feature type="region of interest" description="Disordered" evidence="3">
    <location>
        <begin position="242"/>
        <end position="289"/>
    </location>
</feature>
<dbReference type="SUPFAM" id="SSF57667">
    <property type="entry name" value="beta-beta-alpha zinc fingers"/>
    <property type="match status" value="1"/>
</dbReference>